<protein>
    <recommendedName>
        <fullName evidence="1">Polysaccharide pyruvyl transferase domain-containing protein</fullName>
    </recommendedName>
</protein>
<dbReference type="AlphaFoldDB" id="A0A6N7EM68"/>
<dbReference type="PANTHER" id="PTHR36836:SF1">
    <property type="entry name" value="COLANIC ACID BIOSYNTHESIS PROTEIN WCAK"/>
    <property type="match status" value="1"/>
</dbReference>
<evidence type="ECO:0000313" key="2">
    <source>
        <dbReference type="EMBL" id="MPV37615.1"/>
    </source>
</evidence>
<dbReference type="InterPro" id="IPR007345">
    <property type="entry name" value="Polysacch_pyruvyl_Trfase"/>
</dbReference>
<evidence type="ECO:0000259" key="1">
    <source>
        <dbReference type="Pfam" id="PF04230"/>
    </source>
</evidence>
<gene>
    <name evidence="2" type="ORF">GB881_11295</name>
</gene>
<accession>A0A6N7EM68</accession>
<reference evidence="2 3" key="1">
    <citation type="submission" date="2019-10" db="EMBL/GenBank/DDBJ databases">
        <title>Georgenia wutianyii sp. nov. and Georgenia yuyongxinii sp. nov. isolated from plateau pika (Ochotona curzoniae) in the Qinghai-Tibet plateau of China.</title>
        <authorList>
            <person name="Tian Z."/>
        </authorList>
    </citation>
    <scope>NUCLEOTIDE SEQUENCE [LARGE SCALE GENOMIC DNA]</scope>
    <source>
        <strain evidence="2 3">JCM 19765</strain>
    </source>
</reference>
<dbReference type="Proteomes" id="UP000437709">
    <property type="component" value="Unassembled WGS sequence"/>
</dbReference>
<proteinExistence type="predicted"/>
<dbReference type="RefSeq" id="WP_152196445.1">
    <property type="nucleotide sequence ID" value="NZ_VUKD01000005.1"/>
</dbReference>
<name>A0A6N7EM68_9MICO</name>
<organism evidence="2 3">
    <name type="scientific">Georgenia subflava</name>
    <dbReference type="NCBI Taxonomy" id="1622177"/>
    <lineage>
        <taxon>Bacteria</taxon>
        <taxon>Bacillati</taxon>
        <taxon>Actinomycetota</taxon>
        <taxon>Actinomycetes</taxon>
        <taxon>Micrococcales</taxon>
        <taxon>Bogoriellaceae</taxon>
        <taxon>Georgenia</taxon>
    </lineage>
</organism>
<dbReference type="Pfam" id="PF04230">
    <property type="entry name" value="PS_pyruv_trans"/>
    <property type="match status" value="1"/>
</dbReference>
<dbReference type="EMBL" id="WHPC01000042">
    <property type="protein sequence ID" value="MPV37615.1"/>
    <property type="molecule type" value="Genomic_DNA"/>
</dbReference>
<dbReference type="PANTHER" id="PTHR36836">
    <property type="entry name" value="COLANIC ACID BIOSYNTHESIS PROTEIN WCAK"/>
    <property type="match status" value="1"/>
</dbReference>
<comment type="caution">
    <text evidence="2">The sequence shown here is derived from an EMBL/GenBank/DDBJ whole genome shotgun (WGS) entry which is preliminary data.</text>
</comment>
<keyword evidence="3" id="KW-1185">Reference proteome</keyword>
<dbReference type="OrthoDB" id="2522120at2"/>
<evidence type="ECO:0000313" key="3">
    <source>
        <dbReference type="Proteomes" id="UP000437709"/>
    </source>
</evidence>
<feature type="domain" description="Polysaccharide pyruvyl transferase" evidence="1">
    <location>
        <begin position="76"/>
        <end position="303"/>
    </location>
</feature>
<sequence>MRNYLADVGGLSGAAGTLWRARGQAKWLLRPHADAAYLGWVGQGNIGDELMFNAHSHVLAPRELRPVGLDGPGRRLMNGRRPSAEVLLLGGGTVLNLDSWGRRLDKVTRILDYERLIVFGPGAEDTEFGIRRGLVSEEGQRTWRRLMSEAAFIGVRGPRSQHTLSKLGISSVVVGDPGLCVPLRRISPHTSLAGRPQIALNLTGVRNALPKMYEWRAEVARAAATWKRRGCLVNVFGMDSGDVMATLALLQQFGVQADKWIDRPSVSSLTQFLAGTHLVVSERLHGAIVSANLGVPFLHLGYKPKSFDFLESIGASERAIGIGTPNFERVIEAGDAIMGDFLDAQMRENILRLQEEFRRNYDLALS</sequence>